<feature type="compositionally biased region" description="Low complexity" evidence="1">
    <location>
        <begin position="337"/>
        <end position="362"/>
    </location>
</feature>
<evidence type="ECO:0000313" key="3">
    <source>
        <dbReference type="Proteomes" id="UP000518752"/>
    </source>
</evidence>
<feature type="compositionally biased region" description="Pro residues" evidence="1">
    <location>
        <begin position="1"/>
        <end position="19"/>
    </location>
</feature>
<feature type="region of interest" description="Disordered" evidence="1">
    <location>
        <begin position="128"/>
        <end position="255"/>
    </location>
</feature>
<accession>A0A8H5GNR4</accession>
<evidence type="ECO:0000256" key="1">
    <source>
        <dbReference type="SAM" id="MobiDB-lite"/>
    </source>
</evidence>
<reference evidence="2 3" key="1">
    <citation type="journal article" date="2020" name="ISME J.">
        <title>Uncovering the hidden diversity of litter-decomposition mechanisms in mushroom-forming fungi.</title>
        <authorList>
            <person name="Floudas D."/>
            <person name="Bentzer J."/>
            <person name="Ahren D."/>
            <person name="Johansson T."/>
            <person name="Persson P."/>
            <person name="Tunlid A."/>
        </authorList>
    </citation>
    <scope>NUCLEOTIDE SEQUENCE [LARGE SCALE GENOMIC DNA]</scope>
    <source>
        <strain evidence="2 3">CBS 406.79</strain>
    </source>
</reference>
<protein>
    <submittedName>
        <fullName evidence="2">Uncharacterized protein</fullName>
    </submittedName>
</protein>
<feature type="compositionally biased region" description="Low complexity" evidence="1">
    <location>
        <begin position="284"/>
        <end position="295"/>
    </location>
</feature>
<proteinExistence type="predicted"/>
<gene>
    <name evidence="2" type="ORF">D9757_010518</name>
</gene>
<dbReference type="EMBL" id="JAACJN010000134">
    <property type="protein sequence ID" value="KAF5368308.1"/>
    <property type="molecule type" value="Genomic_DNA"/>
</dbReference>
<name>A0A8H5GNR4_9AGAR</name>
<feature type="compositionally biased region" description="Polar residues" evidence="1">
    <location>
        <begin position="146"/>
        <end position="160"/>
    </location>
</feature>
<keyword evidence="3" id="KW-1185">Reference proteome</keyword>
<feature type="region of interest" description="Disordered" evidence="1">
    <location>
        <begin position="1"/>
        <end position="27"/>
    </location>
</feature>
<dbReference type="OrthoDB" id="3268823at2759"/>
<feature type="compositionally biased region" description="Low complexity" evidence="1">
    <location>
        <begin position="378"/>
        <end position="393"/>
    </location>
</feature>
<feature type="compositionally biased region" description="Polar residues" evidence="1">
    <location>
        <begin position="272"/>
        <end position="283"/>
    </location>
</feature>
<evidence type="ECO:0000313" key="2">
    <source>
        <dbReference type="EMBL" id="KAF5368308.1"/>
    </source>
</evidence>
<feature type="region of interest" description="Disordered" evidence="1">
    <location>
        <begin position="269"/>
        <end position="403"/>
    </location>
</feature>
<sequence length="441" mass="46036">MTGPVTPGPQFPGAYPPTPFDTVSTSTTKDPALAVSAGINQVAGATSSLANAGTTAFSAGVDSVKETLYSAAQYLPPKVVEYFPGGTAIVAASSTEDKLRDAQGFDVSLPSREHESELDTAPLVQDRVEPLSSPASQAGIAKLSTEDTTNSELQVHTPFTSPDGLSPPKDSMTDISTIAQAGSDVGHSTPQIATSIPSGSLGDVTGRFKEHVPATSSPTHPSKNDKPIEPMPLNLEPRTHPLAREGGQWKGVPLDESYQRDVVDRALDNLHLSDTQAQPQSETSNPIASSISPSSLQNKSLPRIPARNEKSDSTTADVGHEGPSSNLKFSGPGNVGAGDTDTTTNVTSTSNSDLHSSSSLNDQNRTHEKNVSVASTASGSEYVSGSVSGSESVDNATGAHVQRKKTKILTKLKGEVKIISGKLGGKEEKVEEGRRMMRGEM</sequence>
<dbReference type="AlphaFoldDB" id="A0A8H5GNR4"/>
<comment type="caution">
    <text evidence="2">The sequence shown here is derived from an EMBL/GenBank/DDBJ whole genome shotgun (WGS) entry which is preliminary data.</text>
</comment>
<organism evidence="2 3">
    <name type="scientific">Collybiopsis confluens</name>
    <dbReference type="NCBI Taxonomy" id="2823264"/>
    <lineage>
        <taxon>Eukaryota</taxon>
        <taxon>Fungi</taxon>
        <taxon>Dikarya</taxon>
        <taxon>Basidiomycota</taxon>
        <taxon>Agaricomycotina</taxon>
        <taxon>Agaricomycetes</taxon>
        <taxon>Agaricomycetidae</taxon>
        <taxon>Agaricales</taxon>
        <taxon>Marasmiineae</taxon>
        <taxon>Omphalotaceae</taxon>
        <taxon>Collybiopsis</taxon>
    </lineage>
</organism>
<dbReference type="Proteomes" id="UP000518752">
    <property type="component" value="Unassembled WGS sequence"/>
</dbReference>
<feature type="compositionally biased region" description="Polar residues" evidence="1">
    <location>
        <begin position="173"/>
        <end position="198"/>
    </location>
</feature>